<reference evidence="2 3" key="1">
    <citation type="submission" date="2023-09" db="EMBL/GenBank/DDBJ databases">
        <title>Nesidiocoris tenuis whole genome shotgun sequence.</title>
        <authorList>
            <person name="Shibata T."/>
            <person name="Shimoda M."/>
            <person name="Kobayashi T."/>
            <person name="Uehara T."/>
        </authorList>
    </citation>
    <scope>NUCLEOTIDE SEQUENCE [LARGE SCALE GENOMIC DNA]</scope>
    <source>
        <strain evidence="2 3">Japan</strain>
    </source>
</reference>
<proteinExistence type="predicted"/>
<name>A0ABN7BBL4_9HEMI</name>
<protein>
    <submittedName>
        <fullName evidence="2">Uncharacterized protein</fullName>
    </submittedName>
</protein>
<evidence type="ECO:0000313" key="3">
    <source>
        <dbReference type="Proteomes" id="UP001307889"/>
    </source>
</evidence>
<organism evidence="2 3">
    <name type="scientific">Nesidiocoris tenuis</name>
    <dbReference type="NCBI Taxonomy" id="355587"/>
    <lineage>
        <taxon>Eukaryota</taxon>
        <taxon>Metazoa</taxon>
        <taxon>Ecdysozoa</taxon>
        <taxon>Arthropoda</taxon>
        <taxon>Hexapoda</taxon>
        <taxon>Insecta</taxon>
        <taxon>Pterygota</taxon>
        <taxon>Neoptera</taxon>
        <taxon>Paraneoptera</taxon>
        <taxon>Hemiptera</taxon>
        <taxon>Heteroptera</taxon>
        <taxon>Panheteroptera</taxon>
        <taxon>Cimicomorpha</taxon>
        <taxon>Miridae</taxon>
        <taxon>Dicyphina</taxon>
        <taxon>Nesidiocoris</taxon>
    </lineage>
</organism>
<evidence type="ECO:0000313" key="2">
    <source>
        <dbReference type="EMBL" id="BET00576.1"/>
    </source>
</evidence>
<keyword evidence="3" id="KW-1185">Reference proteome</keyword>
<feature type="compositionally biased region" description="Basic and acidic residues" evidence="1">
    <location>
        <begin position="41"/>
        <end position="56"/>
    </location>
</feature>
<dbReference type="Proteomes" id="UP001307889">
    <property type="component" value="Chromosome 11"/>
</dbReference>
<sequence length="98" mass="10396">MERDKIPAEGHGGDVIAAAGASREITGDRSTARRGTFLLERGQDDDGGEGRGDRIENGQGAGGSVELGTNLNPPAVRYISDAREDPEVQNHRVLEHSC</sequence>
<accession>A0ABN7BBL4</accession>
<dbReference type="EMBL" id="AP028919">
    <property type="protein sequence ID" value="BET00576.1"/>
    <property type="molecule type" value="Genomic_DNA"/>
</dbReference>
<feature type="region of interest" description="Disordered" evidence="1">
    <location>
        <begin position="19"/>
        <end position="72"/>
    </location>
</feature>
<gene>
    <name evidence="2" type="ORF">NTJ_13392</name>
</gene>
<evidence type="ECO:0000256" key="1">
    <source>
        <dbReference type="SAM" id="MobiDB-lite"/>
    </source>
</evidence>